<evidence type="ECO:0000259" key="2">
    <source>
        <dbReference type="Pfam" id="PF04909"/>
    </source>
</evidence>
<dbReference type="InterPro" id="IPR032466">
    <property type="entry name" value="Metal_Hydrolase"/>
</dbReference>
<dbReference type="AlphaFoldDB" id="A0A1E3VBQ8"/>
<feature type="domain" description="Amidohydrolase-related" evidence="2">
    <location>
        <begin position="4"/>
        <end position="275"/>
    </location>
</feature>
<comment type="caution">
    <text evidence="3">The sequence shown here is derived from an EMBL/GenBank/DDBJ whole genome shotgun (WGS) entry which is preliminary data.</text>
</comment>
<dbReference type="SUPFAM" id="SSF51556">
    <property type="entry name" value="Metallo-dependent hydrolases"/>
    <property type="match status" value="1"/>
</dbReference>
<organism evidence="3 4">
    <name type="scientific">Sinorhizobium alkalisoli</name>
    <dbReference type="NCBI Taxonomy" id="1752398"/>
    <lineage>
        <taxon>Bacteria</taxon>
        <taxon>Pseudomonadati</taxon>
        <taxon>Pseudomonadota</taxon>
        <taxon>Alphaproteobacteria</taxon>
        <taxon>Hyphomicrobiales</taxon>
        <taxon>Rhizobiaceae</taxon>
        <taxon>Sinorhizobium/Ensifer group</taxon>
        <taxon>Sinorhizobium</taxon>
    </lineage>
</organism>
<evidence type="ECO:0000256" key="1">
    <source>
        <dbReference type="ARBA" id="ARBA00038310"/>
    </source>
</evidence>
<dbReference type="GO" id="GO:0016787">
    <property type="term" value="F:hydrolase activity"/>
    <property type="evidence" value="ECO:0007669"/>
    <property type="project" value="UniProtKB-KW"/>
</dbReference>
<accession>A0A1E3VBQ8</accession>
<dbReference type="OrthoDB" id="9787654at2"/>
<dbReference type="InterPro" id="IPR006680">
    <property type="entry name" value="Amidohydro-rel"/>
</dbReference>
<dbReference type="EMBL" id="LYBW01000057">
    <property type="protein sequence ID" value="ODR91028.1"/>
    <property type="molecule type" value="Genomic_DNA"/>
</dbReference>
<proteinExistence type="inferred from homology"/>
<reference evidence="4" key="1">
    <citation type="submission" date="2016-05" db="EMBL/GenBank/DDBJ databases">
        <authorList>
            <person name="Li Y."/>
        </authorList>
    </citation>
    <scope>NUCLEOTIDE SEQUENCE [LARGE SCALE GENOMIC DNA]</scope>
    <source>
        <strain evidence="4">YIC4027</strain>
    </source>
</reference>
<dbReference type="Pfam" id="PF04909">
    <property type="entry name" value="Amidohydro_2"/>
    <property type="match status" value="1"/>
</dbReference>
<dbReference type="RefSeq" id="WP_069458903.1">
    <property type="nucleotide sequence ID" value="NZ_LYBW01000057.1"/>
</dbReference>
<gene>
    <name evidence="3" type="ORF">A8M32_13540</name>
</gene>
<dbReference type="InterPro" id="IPR052350">
    <property type="entry name" value="Metallo-dep_Lactonases"/>
</dbReference>
<keyword evidence="4" id="KW-1185">Reference proteome</keyword>
<evidence type="ECO:0000313" key="3">
    <source>
        <dbReference type="EMBL" id="ODR91028.1"/>
    </source>
</evidence>
<protein>
    <submittedName>
        <fullName evidence="3">Amidohydrolase</fullName>
    </submittedName>
</protein>
<name>A0A1E3VBQ8_9HYPH</name>
<dbReference type="PANTHER" id="PTHR43569:SF2">
    <property type="entry name" value="AMIDOHYDROLASE-RELATED DOMAIN-CONTAINING PROTEIN"/>
    <property type="match status" value="1"/>
</dbReference>
<dbReference type="STRING" id="1752398.A8M32_13540"/>
<evidence type="ECO:0000313" key="4">
    <source>
        <dbReference type="Proteomes" id="UP000094342"/>
    </source>
</evidence>
<dbReference type="Proteomes" id="UP000094342">
    <property type="component" value="Unassembled WGS sequence"/>
</dbReference>
<dbReference type="Gene3D" id="3.20.20.140">
    <property type="entry name" value="Metal-dependent hydrolases"/>
    <property type="match status" value="1"/>
</dbReference>
<keyword evidence="3" id="KW-0378">Hydrolase</keyword>
<dbReference type="PANTHER" id="PTHR43569">
    <property type="entry name" value="AMIDOHYDROLASE"/>
    <property type="match status" value="1"/>
</dbReference>
<sequence>MNFIDAHQHYWTLGLGHNDWPGPDLEPIYRDFGPDDLKPHLAAAGVTRTVLVQAAPNVAETEFLLAIAEREETVAAVVGWVDLFAPDAVSEVERLRRHSKFKGIRPMLQSIAETAWILRPEVIATLEALPRLDVRFDALIQPRHLPVIAALADRLPELAIVVDHGAKPFIAEGRIEPWRADMASLALRPNVNVKLSGLVTEAGGAWSRERLSPYASHLLDVFGADRVMFGSDWPVVLLEAGYAEWFAAARALTAAGTESERQAVFAGTAARFYGITTP</sequence>
<comment type="similarity">
    <text evidence="1">Belongs to the metallo-dependent hydrolases superfamily.</text>
</comment>